<dbReference type="InterPro" id="IPR016651">
    <property type="entry name" value="LCMT1"/>
</dbReference>
<keyword evidence="12" id="KW-1185">Reference proteome</keyword>
<dbReference type="PANTHER" id="PTHR13600:SF21">
    <property type="entry name" value="LEUCINE CARBOXYL METHYLTRANSFERASE 1"/>
    <property type="match status" value="1"/>
</dbReference>
<organism evidence="11 12">
    <name type="scientific">Clohesyomyces aquaticus</name>
    <dbReference type="NCBI Taxonomy" id="1231657"/>
    <lineage>
        <taxon>Eukaryota</taxon>
        <taxon>Fungi</taxon>
        <taxon>Dikarya</taxon>
        <taxon>Ascomycota</taxon>
        <taxon>Pezizomycotina</taxon>
        <taxon>Dothideomycetes</taxon>
        <taxon>Pleosporomycetidae</taxon>
        <taxon>Pleosporales</taxon>
        <taxon>Lindgomycetaceae</taxon>
        <taxon>Clohesyomyces</taxon>
    </lineage>
</organism>
<evidence type="ECO:0000313" key="11">
    <source>
        <dbReference type="EMBL" id="ORY13251.1"/>
    </source>
</evidence>
<dbReference type="SUPFAM" id="SSF53335">
    <property type="entry name" value="S-adenosyl-L-methionine-dependent methyltransferases"/>
    <property type="match status" value="1"/>
</dbReference>
<dbReference type="OrthoDB" id="203237at2759"/>
<evidence type="ECO:0000256" key="3">
    <source>
        <dbReference type="ARBA" id="ARBA00012834"/>
    </source>
</evidence>
<comment type="caution">
    <text evidence="11">The sequence shown here is derived from an EMBL/GenBank/DDBJ whole genome shotgun (WGS) entry which is preliminary data.</text>
</comment>
<gene>
    <name evidence="11" type="ORF">BCR34DRAFT_623877</name>
</gene>
<evidence type="ECO:0000256" key="1">
    <source>
        <dbReference type="ARBA" id="ARBA00000724"/>
    </source>
</evidence>
<protein>
    <recommendedName>
        <fullName evidence="4 8">Leucine carboxyl methyltransferase 1</fullName>
        <ecNumber evidence="3 8">2.1.1.233</ecNumber>
    </recommendedName>
</protein>
<comment type="similarity">
    <text evidence="2 8">Belongs to the methyltransferase superfamily. LCMT family.</text>
</comment>
<evidence type="ECO:0000256" key="6">
    <source>
        <dbReference type="ARBA" id="ARBA00022679"/>
    </source>
</evidence>
<keyword evidence="5 8" id="KW-0489">Methyltransferase</keyword>
<comment type="function">
    <text evidence="8">Methylates the carboxyl group of the C-terminal leucine residue of protein phosphatase 2A catalytic subunits to form alpha-leucine ester residues.</text>
</comment>
<dbReference type="STRING" id="1231657.A0A1Y1ZSN3"/>
<evidence type="ECO:0000256" key="7">
    <source>
        <dbReference type="ARBA" id="ARBA00022691"/>
    </source>
</evidence>
<dbReference type="AlphaFoldDB" id="A0A1Y1ZSN3"/>
<feature type="region of interest" description="Disordered" evidence="10">
    <location>
        <begin position="1"/>
        <end position="40"/>
    </location>
</feature>
<accession>A0A1Y1ZSN3</accession>
<evidence type="ECO:0000256" key="5">
    <source>
        <dbReference type="ARBA" id="ARBA00022603"/>
    </source>
</evidence>
<dbReference type="PIRSF" id="PIRSF016305">
    <property type="entry name" value="LCM_mtfrase"/>
    <property type="match status" value="1"/>
</dbReference>
<feature type="compositionally biased region" description="Gly residues" evidence="10">
    <location>
        <begin position="15"/>
        <end position="39"/>
    </location>
</feature>
<evidence type="ECO:0000313" key="12">
    <source>
        <dbReference type="Proteomes" id="UP000193144"/>
    </source>
</evidence>
<feature type="binding site" evidence="9">
    <location>
        <begin position="195"/>
        <end position="196"/>
    </location>
    <ligand>
        <name>S-adenosyl-L-methionine</name>
        <dbReference type="ChEBI" id="CHEBI:59789"/>
    </ligand>
</feature>
<evidence type="ECO:0000256" key="4">
    <source>
        <dbReference type="ARBA" id="ARBA00017497"/>
    </source>
</evidence>
<dbReference type="EC" id="2.1.1.233" evidence="3 8"/>
<sequence length="376" mass="41451">MASSEIPNLRTLLGHGRGGPSRGRGRGSGHGGASHGGGEALNDQAVQKTDDDAASFRLSSVELGYLDDPYAKYLAAQSRPRRPPLINRGTYVRTTAIDLLIHKFLSTSPEQPKQIVSLGAGTDTRYFRLRDAHPNAQLVYHELDFPANTMTKLAALQKHPQLHSKVSPQPPPNPLSLTPGATSFHSPTYNLHAVDLRSLATTSKATPPPPLPNLDPSLPTLIFSEMCLVYLQPSIASAVISAFLTTYITAPTPISLILYEPILPHDAFGRMMTSNLAHRNISLPTLMEYPTLSDQRKRLRSYGFCDVSRAADTEFIWREWVAEEEKERIAALEMLDEQEELNMLLRHYCVAWGWRDGGAEGVFSRAWEGVVEMDGG</sequence>
<comment type="catalytic activity">
    <reaction evidence="1 8">
        <text>[phosphatase 2A protein]-C-terminal L-leucine + S-adenosyl-L-methionine = [phosphatase 2A protein]-C-terminal L-leucine methyl ester + S-adenosyl-L-homocysteine</text>
        <dbReference type="Rhea" id="RHEA:48544"/>
        <dbReference type="Rhea" id="RHEA-COMP:12134"/>
        <dbReference type="Rhea" id="RHEA-COMP:12135"/>
        <dbReference type="ChEBI" id="CHEBI:57856"/>
        <dbReference type="ChEBI" id="CHEBI:59789"/>
        <dbReference type="ChEBI" id="CHEBI:90516"/>
        <dbReference type="ChEBI" id="CHEBI:90517"/>
        <dbReference type="EC" id="2.1.1.233"/>
    </reaction>
</comment>
<dbReference type="InterPro" id="IPR007213">
    <property type="entry name" value="Ppm1/Ppm2/Tcmp"/>
</dbReference>
<feature type="binding site" evidence="9">
    <location>
        <position position="119"/>
    </location>
    <ligand>
        <name>S-adenosyl-L-methionine</name>
        <dbReference type="ChEBI" id="CHEBI:59789"/>
    </ligand>
</feature>
<evidence type="ECO:0000256" key="10">
    <source>
        <dbReference type="SAM" id="MobiDB-lite"/>
    </source>
</evidence>
<dbReference type="EMBL" id="MCFA01000043">
    <property type="protein sequence ID" value="ORY13251.1"/>
    <property type="molecule type" value="Genomic_DNA"/>
</dbReference>
<dbReference type="GO" id="GO:0032259">
    <property type="term" value="P:methylation"/>
    <property type="evidence" value="ECO:0007669"/>
    <property type="project" value="UniProtKB-KW"/>
</dbReference>
<feature type="binding site" evidence="9">
    <location>
        <position position="225"/>
    </location>
    <ligand>
        <name>S-adenosyl-L-methionine</name>
        <dbReference type="ChEBI" id="CHEBI:59789"/>
    </ligand>
</feature>
<name>A0A1Y1ZSN3_9PLEO</name>
<dbReference type="Pfam" id="PF04072">
    <property type="entry name" value="LCM"/>
    <property type="match status" value="1"/>
</dbReference>
<evidence type="ECO:0000256" key="9">
    <source>
        <dbReference type="PIRSR" id="PIRSR016305-1"/>
    </source>
</evidence>
<evidence type="ECO:0000256" key="2">
    <source>
        <dbReference type="ARBA" id="ARBA00010703"/>
    </source>
</evidence>
<evidence type="ECO:0000256" key="8">
    <source>
        <dbReference type="PIRNR" id="PIRNR016305"/>
    </source>
</evidence>
<reference evidence="11 12" key="1">
    <citation type="submission" date="2016-07" db="EMBL/GenBank/DDBJ databases">
        <title>Pervasive Adenine N6-methylation of Active Genes in Fungi.</title>
        <authorList>
            <consortium name="DOE Joint Genome Institute"/>
            <person name="Mondo S.J."/>
            <person name="Dannebaum R.O."/>
            <person name="Kuo R.C."/>
            <person name="Labutti K."/>
            <person name="Haridas S."/>
            <person name="Kuo A."/>
            <person name="Salamov A."/>
            <person name="Ahrendt S.R."/>
            <person name="Lipzen A."/>
            <person name="Sullivan W."/>
            <person name="Andreopoulos W.B."/>
            <person name="Clum A."/>
            <person name="Lindquist E."/>
            <person name="Daum C."/>
            <person name="Ramamoorthy G.K."/>
            <person name="Gryganskyi A."/>
            <person name="Culley D."/>
            <person name="Magnuson J.K."/>
            <person name="James T.Y."/>
            <person name="O'Malley M.A."/>
            <person name="Stajich J.E."/>
            <person name="Spatafora J.W."/>
            <person name="Visel A."/>
            <person name="Grigoriev I.V."/>
        </authorList>
    </citation>
    <scope>NUCLEOTIDE SEQUENCE [LARGE SCALE GENOMIC DNA]</scope>
    <source>
        <strain evidence="11 12">CBS 115471</strain>
    </source>
</reference>
<dbReference type="GO" id="GO:0018423">
    <property type="term" value="F:protein C-terminal leucine carboxyl O-methyltransferase activity"/>
    <property type="evidence" value="ECO:0007669"/>
    <property type="project" value="UniProtKB-EC"/>
</dbReference>
<dbReference type="PANTHER" id="PTHR13600">
    <property type="entry name" value="LEUCINE CARBOXYL METHYLTRANSFERASE"/>
    <property type="match status" value="1"/>
</dbReference>
<dbReference type="InterPro" id="IPR029063">
    <property type="entry name" value="SAM-dependent_MTases_sf"/>
</dbReference>
<keyword evidence="7 8" id="KW-0949">S-adenosyl-L-methionine</keyword>
<feature type="binding site" evidence="9">
    <location>
        <position position="93"/>
    </location>
    <ligand>
        <name>S-adenosyl-L-methionine</name>
        <dbReference type="ChEBI" id="CHEBI:59789"/>
    </ligand>
</feature>
<keyword evidence="6 8" id="KW-0808">Transferase</keyword>
<proteinExistence type="inferred from homology"/>
<dbReference type="Proteomes" id="UP000193144">
    <property type="component" value="Unassembled WGS sequence"/>
</dbReference>
<dbReference type="Gene3D" id="3.40.50.150">
    <property type="entry name" value="Vaccinia Virus protein VP39"/>
    <property type="match status" value="1"/>
</dbReference>